<dbReference type="OrthoDB" id="5183513at2"/>
<feature type="transmembrane region" description="Helical" evidence="1">
    <location>
        <begin position="281"/>
        <end position="304"/>
    </location>
</feature>
<organism evidence="2 3">
    <name type="scientific">Trebonia kvetii</name>
    <dbReference type="NCBI Taxonomy" id="2480626"/>
    <lineage>
        <taxon>Bacteria</taxon>
        <taxon>Bacillati</taxon>
        <taxon>Actinomycetota</taxon>
        <taxon>Actinomycetes</taxon>
        <taxon>Streptosporangiales</taxon>
        <taxon>Treboniaceae</taxon>
        <taxon>Trebonia</taxon>
    </lineage>
</organism>
<proteinExistence type="predicted"/>
<feature type="transmembrane region" description="Helical" evidence="1">
    <location>
        <begin position="152"/>
        <end position="176"/>
    </location>
</feature>
<keyword evidence="1" id="KW-1133">Transmembrane helix</keyword>
<reference evidence="2 3" key="1">
    <citation type="submission" date="2018-11" db="EMBL/GenBank/DDBJ databases">
        <title>Trebonia kvetii gen.nov., sp.nov., a novel acidophilic actinobacterium, and proposal of the new actinobacterial family Treboniaceae fam. nov.</title>
        <authorList>
            <person name="Rapoport D."/>
            <person name="Sagova-Mareckova M."/>
            <person name="Sedlacek I."/>
            <person name="Provaznik J."/>
            <person name="Kralova S."/>
            <person name="Pavlinic D."/>
            <person name="Benes V."/>
            <person name="Kopecky J."/>
        </authorList>
    </citation>
    <scope>NUCLEOTIDE SEQUENCE [LARGE SCALE GENOMIC DNA]</scope>
    <source>
        <strain evidence="2 3">15Tr583</strain>
    </source>
</reference>
<protein>
    <submittedName>
        <fullName evidence="2">Uncharacterized protein</fullName>
    </submittedName>
</protein>
<feature type="transmembrane region" description="Helical" evidence="1">
    <location>
        <begin position="38"/>
        <end position="55"/>
    </location>
</feature>
<dbReference type="RefSeq" id="WP_145851940.1">
    <property type="nucleotide sequence ID" value="NZ_RPFW01000001.1"/>
</dbReference>
<keyword evidence="3" id="KW-1185">Reference proteome</keyword>
<gene>
    <name evidence="2" type="ORF">EAS64_07745</name>
</gene>
<accession>A0A6P2C9I2</accession>
<evidence type="ECO:0000313" key="2">
    <source>
        <dbReference type="EMBL" id="TVZ07185.1"/>
    </source>
</evidence>
<feature type="transmembrane region" description="Helical" evidence="1">
    <location>
        <begin position="117"/>
        <end position="140"/>
    </location>
</feature>
<name>A0A6P2C9I2_9ACTN</name>
<dbReference type="AlphaFoldDB" id="A0A6P2C9I2"/>
<comment type="caution">
    <text evidence="2">The sequence shown here is derived from an EMBL/GenBank/DDBJ whole genome shotgun (WGS) entry which is preliminary data.</text>
</comment>
<sequence>MSVLSVPPSRSAPSRLAPSWLVLPGPVRALRLEFKRSAVPWVLPLLVAVFYYDALRTAEGSPPVWSVRASVIYDHMPWAFGVFAAGLAAWAGSREGRRKTVDLVGTTPRAAWARQSIALAGTLCWVLLAFLAGVAVIYVQTALQATWGGPPLWPVFVGVACVTVVTVLGFAAGVFFPGRFTAPLAAIAVFLLFQVGFRQVLGMSETSGTYALLSPDTGAPPPDLGTYYQVAPDVSMVQVMFMAGIAVALFGVLGLAQGLRDLAAGGGSAALRAVLARGDGWLVRAVAAVLIAGGVAVSAVAFSLAGTARPEAVTGGWEIPAVHSAATDQPVAATPDCTSGSGFQVCVHPAFGFYLHQVAAELDPVAAEIAGLPGAPVAAREAASQVSGQEVLSGISGNPPVFVYTADHVGAYFGLFFGFDPQGWQEGFQEGLLDAFLEAPAPPGPSSARSNGPAQLDAAQQAVEDVLLAGVGSPPLGASAGHTASNGKLSEATLADIQVAAQRFGALSASARHAWLATHLAALRAGTVTLAQLP</sequence>
<dbReference type="Proteomes" id="UP000460272">
    <property type="component" value="Unassembled WGS sequence"/>
</dbReference>
<keyword evidence="1" id="KW-0472">Membrane</keyword>
<evidence type="ECO:0000256" key="1">
    <source>
        <dbReference type="SAM" id="Phobius"/>
    </source>
</evidence>
<keyword evidence="1" id="KW-0812">Transmembrane</keyword>
<evidence type="ECO:0000313" key="3">
    <source>
        <dbReference type="Proteomes" id="UP000460272"/>
    </source>
</evidence>
<feature type="transmembrane region" description="Helical" evidence="1">
    <location>
        <begin position="183"/>
        <end position="201"/>
    </location>
</feature>
<feature type="transmembrane region" description="Helical" evidence="1">
    <location>
        <begin position="236"/>
        <end position="256"/>
    </location>
</feature>
<dbReference type="EMBL" id="RPFW01000001">
    <property type="protein sequence ID" value="TVZ07185.1"/>
    <property type="molecule type" value="Genomic_DNA"/>
</dbReference>
<feature type="transmembrane region" description="Helical" evidence="1">
    <location>
        <begin position="75"/>
        <end position="92"/>
    </location>
</feature>